<proteinExistence type="predicted"/>
<reference evidence="3 4" key="1">
    <citation type="submission" date="2019-08" db="EMBL/GenBank/DDBJ databases">
        <authorList>
            <person name="Peeters C."/>
        </authorList>
    </citation>
    <scope>NUCLEOTIDE SEQUENCE [LARGE SCALE GENOMIC DNA]</scope>
    <source>
        <strain evidence="3 4">LMG 31121</strain>
    </source>
</reference>
<keyword evidence="1" id="KW-1133">Transmembrane helix</keyword>
<sequence length="66" mass="7081">MNRDYCFRCGQYGHCSEDCPLLTAQISRPFAIAYACVLLGVALLSLIGVAALCADALAYPTFGSFK</sequence>
<protein>
    <recommendedName>
        <fullName evidence="2">CCHC-type domain-containing protein</fullName>
    </recommendedName>
</protein>
<dbReference type="AlphaFoldDB" id="A0A5E5BJ81"/>
<evidence type="ECO:0000313" key="3">
    <source>
        <dbReference type="EMBL" id="VVE85152.1"/>
    </source>
</evidence>
<dbReference type="Gene3D" id="4.10.60.10">
    <property type="entry name" value="Zinc finger, CCHC-type"/>
    <property type="match status" value="1"/>
</dbReference>
<dbReference type="InterPro" id="IPR036875">
    <property type="entry name" value="Znf_CCHC_sf"/>
</dbReference>
<dbReference type="Proteomes" id="UP000335538">
    <property type="component" value="Unassembled WGS sequence"/>
</dbReference>
<dbReference type="PROSITE" id="PS50158">
    <property type="entry name" value="ZF_CCHC"/>
    <property type="match status" value="1"/>
</dbReference>
<gene>
    <name evidence="3" type="ORF">PSP31121_05105</name>
</gene>
<accession>A0A5E5BJ81</accession>
<dbReference type="Pfam" id="PF00098">
    <property type="entry name" value="zf-CCHC"/>
    <property type="match status" value="1"/>
</dbReference>
<evidence type="ECO:0000256" key="1">
    <source>
        <dbReference type="SAM" id="Phobius"/>
    </source>
</evidence>
<feature type="transmembrane region" description="Helical" evidence="1">
    <location>
        <begin position="31"/>
        <end position="58"/>
    </location>
</feature>
<dbReference type="GO" id="GO:0003676">
    <property type="term" value="F:nucleic acid binding"/>
    <property type="evidence" value="ECO:0007669"/>
    <property type="project" value="InterPro"/>
</dbReference>
<name>A0A5E5BJ81_9BURK</name>
<keyword evidence="1" id="KW-0812">Transmembrane</keyword>
<evidence type="ECO:0000259" key="2">
    <source>
        <dbReference type="PROSITE" id="PS50158"/>
    </source>
</evidence>
<keyword evidence="1" id="KW-0472">Membrane</keyword>
<feature type="domain" description="CCHC-type" evidence="2">
    <location>
        <begin position="6"/>
        <end position="20"/>
    </location>
</feature>
<organism evidence="3 4">
    <name type="scientific">Pandoraea sputorum</name>
    <dbReference type="NCBI Taxonomy" id="93222"/>
    <lineage>
        <taxon>Bacteria</taxon>
        <taxon>Pseudomonadati</taxon>
        <taxon>Pseudomonadota</taxon>
        <taxon>Betaproteobacteria</taxon>
        <taxon>Burkholderiales</taxon>
        <taxon>Burkholderiaceae</taxon>
        <taxon>Pandoraea</taxon>
    </lineage>
</organism>
<dbReference type="SUPFAM" id="SSF57756">
    <property type="entry name" value="Retrovirus zinc finger-like domains"/>
    <property type="match status" value="1"/>
</dbReference>
<dbReference type="EMBL" id="CABPSR010000024">
    <property type="protein sequence ID" value="VVE85152.1"/>
    <property type="molecule type" value="Genomic_DNA"/>
</dbReference>
<evidence type="ECO:0000313" key="4">
    <source>
        <dbReference type="Proteomes" id="UP000335538"/>
    </source>
</evidence>
<dbReference type="GO" id="GO:0008270">
    <property type="term" value="F:zinc ion binding"/>
    <property type="evidence" value="ECO:0007669"/>
    <property type="project" value="InterPro"/>
</dbReference>
<dbReference type="InterPro" id="IPR001878">
    <property type="entry name" value="Znf_CCHC"/>
</dbReference>